<dbReference type="InterPro" id="IPR036259">
    <property type="entry name" value="MFS_trans_sf"/>
</dbReference>
<keyword evidence="2 6" id="KW-0812">Transmembrane</keyword>
<feature type="transmembrane region" description="Helical" evidence="6">
    <location>
        <begin position="383"/>
        <end position="401"/>
    </location>
</feature>
<protein>
    <recommendedName>
        <fullName evidence="11">Nodulin-like domain-containing protein</fullName>
    </recommendedName>
</protein>
<evidence type="ECO:0000256" key="6">
    <source>
        <dbReference type="SAM" id="Phobius"/>
    </source>
</evidence>
<dbReference type="EMBL" id="CAMAPF010001001">
    <property type="protein sequence ID" value="CAH9137573.1"/>
    <property type="molecule type" value="Genomic_DNA"/>
</dbReference>
<accession>A0AAV0FPV7</accession>
<dbReference type="InterPro" id="IPR056555">
    <property type="entry name" value="NFD4_C"/>
</dbReference>
<comment type="similarity">
    <text evidence="5">Belongs to the major facilitator superfamily. Phosphate:H(+) symporter (TC 2.A.1.9) family.</text>
</comment>
<dbReference type="Proteomes" id="UP001152523">
    <property type="component" value="Unassembled WGS sequence"/>
</dbReference>
<reference evidence="9" key="1">
    <citation type="submission" date="2022-07" db="EMBL/GenBank/DDBJ databases">
        <authorList>
            <person name="Macas J."/>
            <person name="Novak P."/>
            <person name="Neumann P."/>
        </authorList>
    </citation>
    <scope>NUCLEOTIDE SEQUENCE</scope>
</reference>
<evidence type="ECO:0000256" key="5">
    <source>
        <dbReference type="ARBA" id="ARBA00044504"/>
    </source>
</evidence>
<evidence type="ECO:0000313" key="10">
    <source>
        <dbReference type="Proteomes" id="UP001152523"/>
    </source>
</evidence>
<comment type="caution">
    <text evidence="9">The sequence shown here is derived from an EMBL/GenBank/DDBJ whole genome shotgun (WGS) entry which is preliminary data.</text>
</comment>
<evidence type="ECO:0000259" key="8">
    <source>
        <dbReference type="Pfam" id="PF23262"/>
    </source>
</evidence>
<feature type="transmembrane region" description="Helical" evidence="6">
    <location>
        <begin position="238"/>
        <end position="256"/>
    </location>
</feature>
<feature type="transmembrane region" description="Helical" evidence="6">
    <location>
        <begin position="173"/>
        <end position="190"/>
    </location>
</feature>
<evidence type="ECO:0000256" key="2">
    <source>
        <dbReference type="ARBA" id="ARBA00022692"/>
    </source>
</evidence>
<dbReference type="Pfam" id="PF23262">
    <property type="entry name" value="NFD4_C"/>
    <property type="match status" value="1"/>
</dbReference>
<sequence length="594" mass="66346">MEGNFVIQVLRGRWFMMFASFLIMAGAGATYLFGVYSKDIKSTLGYDQSTLNLLGSFKDVGANVGIVSGLIAEVTPTWFVLLMGSAMNFAGYFLIWLSVTKRTPKPRVWQMCLYICIGANSQNFANTGSLVTCVKNFPESRGMMLGLMKGFVGLSGAVFTQLYLAIYGDDSKSMILLIAWLPAVLSIIFIPSIRPMKISRHPQETRVLFEYLWISITMALCLMGLTITQKYVKFSHTAYVACASVVCVLLFLPFFISIREEYSTRRATKRERKKKEVSSDNHSTSRVAVVDDIEEQPSPGPRLPEIVEVSEDMEQGMEGGKSTRGARCFRDICKKPKRGDDYTILQALLSIDMLILFICNFCGQGCSLTAVDNLGQIGESLGYPSQTISTFVSLISIWNFFGRVFSGFVSEGIIKKWRVPRPLMMTLSLLVPVVGDLFIAFPFPGSVYIASLLIGFSYGVQLTLLFIIISELFGLKYYSTLFNCGQLASPIGSYILNVKIVGKLYDMEAVKQLQMKGIERAMVKELTCIGKSCYRVSFIILAGVNIFGALVSLILVFRTRDYYKTDIYKRFRDEMEANEKEMADVAFPRLGAPK</sequence>
<dbReference type="AlphaFoldDB" id="A0AAV0FPV7"/>
<dbReference type="GO" id="GO:0016020">
    <property type="term" value="C:membrane"/>
    <property type="evidence" value="ECO:0007669"/>
    <property type="project" value="UniProtKB-SubCell"/>
</dbReference>
<feature type="transmembrane region" description="Helical" evidence="6">
    <location>
        <begin position="422"/>
        <end position="441"/>
    </location>
</feature>
<comment type="subcellular location">
    <subcellularLocation>
        <location evidence="1">Membrane</location>
        <topology evidence="1">Multi-pass membrane protein</topology>
    </subcellularLocation>
</comment>
<feature type="transmembrane region" description="Helical" evidence="6">
    <location>
        <begin position="78"/>
        <end position="99"/>
    </location>
</feature>
<keyword evidence="10" id="KW-1185">Reference proteome</keyword>
<keyword evidence="4 6" id="KW-0472">Membrane</keyword>
<feature type="transmembrane region" description="Helical" evidence="6">
    <location>
        <begin position="145"/>
        <end position="167"/>
    </location>
</feature>
<dbReference type="PANTHER" id="PTHR21576">
    <property type="entry name" value="UNCHARACTERIZED NODULIN-LIKE PROTEIN"/>
    <property type="match status" value="1"/>
</dbReference>
<gene>
    <name evidence="9" type="ORF">CEPIT_LOCUS36129</name>
</gene>
<feature type="domain" description="Nodulin-like" evidence="7">
    <location>
        <begin position="13"/>
        <end position="258"/>
    </location>
</feature>
<evidence type="ECO:0000256" key="1">
    <source>
        <dbReference type="ARBA" id="ARBA00004141"/>
    </source>
</evidence>
<keyword evidence="3 6" id="KW-1133">Transmembrane helix</keyword>
<evidence type="ECO:0000256" key="4">
    <source>
        <dbReference type="ARBA" id="ARBA00023136"/>
    </source>
</evidence>
<dbReference type="CDD" id="cd17354">
    <property type="entry name" value="MFS_Mch1p_like"/>
    <property type="match status" value="1"/>
</dbReference>
<name>A0AAV0FPV7_9ASTE</name>
<feature type="transmembrane region" description="Helical" evidence="6">
    <location>
        <begin position="536"/>
        <end position="557"/>
    </location>
</feature>
<dbReference type="PANTHER" id="PTHR21576:SF110">
    <property type="entry name" value="PROTEIN NUCLEAR FUSION DEFECTIVE 4-LIKE"/>
    <property type="match status" value="1"/>
</dbReference>
<evidence type="ECO:0000259" key="7">
    <source>
        <dbReference type="Pfam" id="PF06813"/>
    </source>
</evidence>
<feature type="transmembrane region" description="Helical" evidence="6">
    <location>
        <begin position="447"/>
        <end position="469"/>
    </location>
</feature>
<feature type="transmembrane region" description="Helical" evidence="6">
    <location>
        <begin position="344"/>
        <end position="371"/>
    </location>
</feature>
<feature type="domain" description="NFD4 C-terminal" evidence="8">
    <location>
        <begin position="348"/>
        <end position="563"/>
    </location>
</feature>
<feature type="transmembrane region" description="Helical" evidence="6">
    <location>
        <begin position="12"/>
        <end position="34"/>
    </location>
</feature>
<feature type="transmembrane region" description="Helical" evidence="6">
    <location>
        <begin position="211"/>
        <end position="232"/>
    </location>
</feature>
<dbReference type="InterPro" id="IPR010658">
    <property type="entry name" value="Nodulin-like"/>
</dbReference>
<proteinExistence type="inferred from homology"/>
<dbReference type="Gene3D" id="1.20.1250.20">
    <property type="entry name" value="MFS general substrate transporter like domains"/>
    <property type="match status" value="1"/>
</dbReference>
<evidence type="ECO:0000313" key="9">
    <source>
        <dbReference type="EMBL" id="CAH9137573.1"/>
    </source>
</evidence>
<evidence type="ECO:0000256" key="3">
    <source>
        <dbReference type="ARBA" id="ARBA00022989"/>
    </source>
</evidence>
<dbReference type="Pfam" id="PF06813">
    <property type="entry name" value="Nodulin-like"/>
    <property type="match status" value="1"/>
</dbReference>
<dbReference type="SUPFAM" id="SSF103473">
    <property type="entry name" value="MFS general substrate transporter"/>
    <property type="match status" value="1"/>
</dbReference>
<evidence type="ECO:0008006" key="11">
    <source>
        <dbReference type="Google" id="ProtNLM"/>
    </source>
</evidence>
<organism evidence="9 10">
    <name type="scientific">Cuscuta epithymum</name>
    <dbReference type="NCBI Taxonomy" id="186058"/>
    <lineage>
        <taxon>Eukaryota</taxon>
        <taxon>Viridiplantae</taxon>
        <taxon>Streptophyta</taxon>
        <taxon>Embryophyta</taxon>
        <taxon>Tracheophyta</taxon>
        <taxon>Spermatophyta</taxon>
        <taxon>Magnoliopsida</taxon>
        <taxon>eudicotyledons</taxon>
        <taxon>Gunneridae</taxon>
        <taxon>Pentapetalae</taxon>
        <taxon>asterids</taxon>
        <taxon>lamiids</taxon>
        <taxon>Solanales</taxon>
        <taxon>Convolvulaceae</taxon>
        <taxon>Cuscuteae</taxon>
        <taxon>Cuscuta</taxon>
        <taxon>Cuscuta subgen. Cuscuta</taxon>
    </lineage>
</organism>